<dbReference type="InterPro" id="IPR050557">
    <property type="entry name" value="RTX_toxin/Mannuronan_C5-epim"/>
</dbReference>
<dbReference type="InterPro" id="IPR001343">
    <property type="entry name" value="Hemolysn_Ca-bd"/>
</dbReference>
<dbReference type="Pfam" id="PF08548">
    <property type="entry name" value="Peptidase_M10_C"/>
    <property type="match status" value="1"/>
</dbReference>
<keyword evidence="4" id="KW-0964">Secreted</keyword>
<dbReference type="EMBL" id="JACJTU010000015">
    <property type="protein sequence ID" value="MBD2735628.1"/>
    <property type="molecule type" value="Genomic_DNA"/>
</dbReference>
<dbReference type="SUPFAM" id="SSF51120">
    <property type="entry name" value="beta-Roll"/>
    <property type="match status" value="4"/>
</dbReference>
<evidence type="ECO:0000256" key="2">
    <source>
        <dbReference type="ARBA" id="ARBA00004613"/>
    </source>
</evidence>
<dbReference type="SMART" id="SM00235">
    <property type="entry name" value="ZnMc"/>
    <property type="match status" value="1"/>
</dbReference>
<dbReference type="InterPro" id="IPR013858">
    <property type="entry name" value="Peptidase_M10B_C"/>
</dbReference>
<dbReference type="Gene3D" id="3.40.390.10">
    <property type="entry name" value="Collagenase (Catalytic Domain)"/>
    <property type="match status" value="1"/>
</dbReference>
<name>A0ABR8K7Z8_9NOSO</name>
<dbReference type="PRINTS" id="PR00313">
    <property type="entry name" value="CABNDNGRPT"/>
</dbReference>
<dbReference type="Gene3D" id="2.150.10.10">
    <property type="entry name" value="Serralysin-like metalloprotease, C-terminal"/>
    <property type="match status" value="3"/>
</dbReference>
<comment type="similarity">
    <text evidence="3">Belongs to the peptidase M10B family.</text>
</comment>
<dbReference type="InterPro" id="IPR018511">
    <property type="entry name" value="Hemolysin-typ_Ca-bd_CS"/>
</dbReference>
<dbReference type="Pfam" id="PF00353">
    <property type="entry name" value="HemolysinCabind"/>
    <property type="match status" value="4"/>
</dbReference>
<evidence type="ECO:0000256" key="1">
    <source>
        <dbReference type="ARBA" id="ARBA00001913"/>
    </source>
</evidence>
<evidence type="ECO:0000313" key="9">
    <source>
        <dbReference type="Proteomes" id="UP000637383"/>
    </source>
</evidence>
<evidence type="ECO:0000313" key="8">
    <source>
        <dbReference type="EMBL" id="MBD2735628.1"/>
    </source>
</evidence>
<dbReference type="InterPro" id="IPR011049">
    <property type="entry name" value="Serralysin-like_metalloprot_C"/>
</dbReference>
<dbReference type="Proteomes" id="UP000637383">
    <property type="component" value="Unassembled WGS sequence"/>
</dbReference>
<dbReference type="RefSeq" id="WP_190956277.1">
    <property type="nucleotide sequence ID" value="NZ_JACJTU010000015.1"/>
</dbReference>
<proteinExistence type="inferred from homology"/>
<evidence type="ECO:0000256" key="5">
    <source>
        <dbReference type="ARBA" id="ARBA00022737"/>
    </source>
</evidence>
<feature type="domain" description="Peptidase metallopeptidase" evidence="7">
    <location>
        <begin position="14"/>
        <end position="194"/>
    </location>
</feature>
<sequence>MPSGINYIDSLVSSEFRWNYGSPLGSPVNVTYSFLTTAPTGLYRQISDFTPMTQEQKNATKLALQRYSEISGLTFTEVAQGGNLKFGIAELTTARGYSEGTVPPYQPAGSVVLLDNQFNSGPTLNENDYSGGFTVLLHEIGHALGMKHPFDDSPNLPASENNGRYTVMSYDWAAGVGNAPQLYDIAAIQYLYGKNNNTRTGNDIYSWESNADTGLYVGFQTIWDAGGIDTLSASRQRVDTTVNLTPGSFSSIGPYFNAVTSSSDGSADQRNIAIAYGVTIENAIGGFANDNIIGNTVANSLSGSTGNDSIRGGDGNDSIYGEEGNDVLYGENGNDLLSGGNGDDQLGGDAGDDRLFGDAGNDRIFGDAGNDTLDGGVGNDTMNGGTGNDLYVVYNAADLVTEVAGQGIDTVNSSIAYTLGSEVENLTLIGSAAINGTGNTANNIITGNDSNNSLSGNAGNDTLSGGVGNDTLNGGAGTDSLIGGVGNDSYVLSNADNSNGSTNDTIFEKTGEGTDTVLLSTPVSTYILPNEVENLLVVPTSTINVTGNSGNNNIAVLGDNGAVNTLTGGLGNDTLTGGYYSYDRFTFNTNAAYTTAIGVDTITNFVGLNTTTNPFKDSIVLDKTTFTALKSVVGDGFSVASEFATVTTDAAAQTSSALIVYNGSNGKLFYNENGSAAGFGVGSQFAQLSNIPTLYAGYNFAIQA</sequence>
<keyword evidence="9" id="KW-1185">Reference proteome</keyword>
<dbReference type="PROSITE" id="PS00330">
    <property type="entry name" value="HEMOLYSIN_CALCIUM"/>
    <property type="match status" value="4"/>
</dbReference>
<protein>
    <recommendedName>
        <fullName evidence="7">Peptidase metallopeptidase domain-containing protein</fullName>
    </recommendedName>
</protein>
<dbReference type="InterPro" id="IPR006026">
    <property type="entry name" value="Peptidase_Metallo"/>
</dbReference>
<accession>A0ABR8K7Z8</accession>
<comment type="cofactor">
    <cofactor evidence="1">
        <name>Ca(2+)</name>
        <dbReference type="ChEBI" id="CHEBI:29108"/>
    </cofactor>
</comment>
<gene>
    <name evidence="8" type="ORF">H6H03_17295</name>
</gene>
<keyword evidence="5" id="KW-0677">Repeat</keyword>
<comment type="caution">
    <text evidence="8">The sequence shown here is derived from an EMBL/GenBank/DDBJ whole genome shotgun (WGS) entry which is preliminary data.</text>
</comment>
<reference evidence="8 9" key="1">
    <citation type="journal article" date="2020" name="ISME J.">
        <title>Comparative genomics reveals insights into cyanobacterial evolution and habitat adaptation.</title>
        <authorList>
            <person name="Chen M.Y."/>
            <person name="Teng W.K."/>
            <person name="Zhao L."/>
            <person name="Hu C.X."/>
            <person name="Zhou Y.K."/>
            <person name="Han B.P."/>
            <person name="Song L.R."/>
            <person name="Shu W.S."/>
        </authorList>
    </citation>
    <scope>NUCLEOTIDE SEQUENCE [LARGE SCALE GENOMIC DNA]</scope>
    <source>
        <strain evidence="8 9">FACHB-159</strain>
    </source>
</reference>
<dbReference type="PANTHER" id="PTHR38340">
    <property type="entry name" value="S-LAYER PROTEIN"/>
    <property type="match status" value="1"/>
</dbReference>
<evidence type="ECO:0000256" key="3">
    <source>
        <dbReference type="ARBA" id="ARBA00009490"/>
    </source>
</evidence>
<comment type="subcellular location">
    <subcellularLocation>
        <location evidence="2">Secreted</location>
    </subcellularLocation>
</comment>
<feature type="region of interest" description="Disordered" evidence="6">
    <location>
        <begin position="303"/>
        <end position="353"/>
    </location>
</feature>
<dbReference type="InterPro" id="IPR024079">
    <property type="entry name" value="MetalloPept_cat_dom_sf"/>
</dbReference>
<dbReference type="CDD" id="cd04277">
    <property type="entry name" value="ZnMc_serralysin_like"/>
    <property type="match status" value="1"/>
</dbReference>
<dbReference type="PANTHER" id="PTHR38340:SF1">
    <property type="entry name" value="S-LAYER PROTEIN"/>
    <property type="match status" value="1"/>
</dbReference>
<dbReference type="SUPFAM" id="SSF55486">
    <property type="entry name" value="Metalloproteases ('zincins'), catalytic domain"/>
    <property type="match status" value="1"/>
</dbReference>
<evidence type="ECO:0000256" key="4">
    <source>
        <dbReference type="ARBA" id="ARBA00022525"/>
    </source>
</evidence>
<dbReference type="InterPro" id="IPR034033">
    <property type="entry name" value="Serralysin-like"/>
</dbReference>
<organism evidence="8 9">
    <name type="scientific">Nostoc paludosum FACHB-159</name>
    <dbReference type="NCBI Taxonomy" id="2692908"/>
    <lineage>
        <taxon>Bacteria</taxon>
        <taxon>Bacillati</taxon>
        <taxon>Cyanobacteriota</taxon>
        <taxon>Cyanophyceae</taxon>
        <taxon>Nostocales</taxon>
        <taxon>Nostocaceae</taxon>
        <taxon>Nostoc</taxon>
    </lineage>
</organism>
<evidence type="ECO:0000256" key="6">
    <source>
        <dbReference type="SAM" id="MobiDB-lite"/>
    </source>
</evidence>
<evidence type="ECO:0000259" key="7">
    <source>
        <dbReference type="SMART" id="SM00235"/>
    </source>
</evidence>